<keyword evidence="2" id="KW-1185">Reference proteome</keyword>
<sequence>MRCDTIRSKRICDVIQLRPNDDAMRLGPNSHTNVRRCVDGGDEALRWPTRGGLELPVDGATLMVVVRIFRSRSKLVNI</sequence>
<reference evidence="1" key="1">
    <citation type="submission" date="2023-04" db="EMBL/GenBank/DDBJ databases">
        <authorList>
            <person name="Vijverberg K."/>
            <person name="Xiong W."/>
            <person name="Schranz E."/>
        </authorList>
    </citation>
    <scope>NUCLEOTIDE SEQUENCE</scope>
</reference>
<evidence type="ECO:0000313" key="1">
    <source>
        <dbReference type="EMBL" id="CAI9271344.1"/>
    </source>
</evidence>
<organism evidence="1 2">
    <name type="scientific">Lactuca saligna</name>
    <name type="common">Willowleaf lettuce</name>
    <dbReference type="NCBI Taxonomy" id="75948"/>
    <lineage>
        <taxon>Eukaryota</taxon>
        <taxon>Viridiplantae</taxon>
        <taxon>Streptophyta</taxon>
        <taxon>Embryophyta</taxon>
        <taxon>Tracheophyta</taxon>
        <taxon>Spermatophyta</taxon>
        <taxon>Magnoliopsida</taxon>
        <taxon>eudicotyledons</taxon>
        <taxon>Gunneridae</taxon>
        <taxon>Pentapetalae</taxon>
        <taxon>asterids</taxon>
        <taxon>campanulids</taxon>
        <taxon>Asterales</taxon>
        <taxon>Asteraceae</taxon>
        <taxon>Cichorioideae</taxon>
        <taxon>Cichorieae</taxon>
        <taxon>Lactucinae</taxon>
        <taxon>Lactuca</taxon>
    </lineage>
</organism>
<evidence type="ECO:0000313" key="2">
    <source>
        <dbReference type="Proteomes" id="UP001177003"/>
    </source>
</evidence>
<proteinExistence type="predicted"/>
<gene>
    <name evidence="1" type="ORF">LSALG_LOCUS11617</name>
</gene>
<dbReference type="EMBL" id="OX465078">
    <property type="protein sequence ID" value="CAI9271344.1"/>
    <property type="molecule type" value="Genomic_DNA"/>
</dbReference>
<dbReference type="AlphaFoldDB" id="A0AA35VM54"/>
<protein>
    <submittedName>
        <fullName evidence="1">Uncharacterized protein</fullName>
    </submittedName>
</protein>
<accession>A0AA35VM54</accession>
<dbReference type="Proteomes" id="UP001177003">
    <property type="component" value="Chromosome 2"/>
</dbReference>
<name>A0AA35VM54_LACSI</name>